<accession>A0A0X3ANJ9</accession>
<dbReference type="RefSeq" id="WP_055425177.1">
    <property type="nucleotide sequence ID" value="NZ_FCOR01000004.1"/>
</dbReference>
<dbReference type="PROSITE" id="PS50042">
    <property type="entry name" value="CNMP_BINDING_3"/>
    <property type="match status" value="1"/>
</dbReference>
<evidence type="ECO:0000256" key="3">
    <source>
        <dbReference type="ARBA" id="ARBA00023163"/>
    </source>
</evidence>
<evidence type="ECO:0000256" key="2">
    <source>
        <dbReference type="ARBA" id="ARBA00023125"/>
    </source>
</evidence>
<feature type="domain" description="Cyclic nucleotide-binding" evidence="4">
    <location>
        <begin position="10"/>
        <end position="110"/>
    </location>
</feature>
<keyword evidence="6" id="KW-0808">Transferase</keyword>
<evidence type="ECO:0000313" key="7">
    <source>
        <dbReference type="Proteomes" id="UP000182761"/>
    </source>
</evidence>
<dbReference type="InterPro" id="IPR036390">
    <property type="entry name" value="WH_DNA-bd_sf"/>
</dbReference>
<dbReference type="AlphaFoldDB" id="A0A0X3ANJ9"/>
<feature type="domain" description="HTH crp-type" evidence="5">
    <location>
        <begin position="142"/>
        <end position="207"/>
    </location>
</feature>
<evidence type="ECO:0000259" key="4">
    <source>
        <dbReference type="PROSITE" id="PS50042"/>
    </source>
</evidence>
<dbReference type="Pfam" id="PF00027">
    <property type="entry name" value="cNMP_binding"/>
    <property type="match status" value="1"/>
</dbReference>
<dbReference type="OrthoDB" id="1116216at2"/>
<dbReference type="InterPro" id="IPR000595">
    <property type="entry name" value="cNMP-bd_dom"/>
</dbReference>
<keyword evidence="2" id="KW-0238">DNA-binding</keyword>
<keyword evidence="6" id="KW-0418">Kinase</keyword>
<dbReference type="Gene3D" id="2.60.120.10">
    <property type="entry name" value="Jelly Rolls"/>
    <property type="match status" value="1"/>
</dbReference>
<name>A0A0X3ANJ9_9FLAO</name>
<dbReference type="InterPro" id="IPR014710">
    <property type="entry name" value="RmlC-like_jellyroll"/>
</dbReference>
<dbReference type="Pfam" id="PF13545">
    <property type="entry name" value="HTH_Crp_2"/>
    <property type="match status" value="1"/>
</dbReference>
<evidence type="ECO:0000256" key="1">
    <source>
        <dbReference type="ARBA" id="ARBA00023015"/>
    </source>
</evidence>
<sequence>MEKLIAAIPFYTILTEEEKMFLSQNCSIVDFDSREALFKQGSFAANIYFVLEGYCKMTYQSGNKKKIVYIAREGEIIGKDYILMEHYPYSTHSLTTSKLMVIPKNLFRKICELNNSFYLKISNKLELKLQETMEWLINLSFKNVEGAMAMFILKFCNKNFKDIGLSRTEIAEIIGYSRESIIHTLTKFEREKLIKTKGKNIIIKDIEKLKEIIKYG</sequence>
<dbReference type="PANTHER" id="PTHR24567">
    <property type="entry name" value="CRP FAMILY TRANSCRIPTIONAL REGULATORY PROTEIN"/>
    <property type="match status" value="1"/>
</dbReference>
<dbReference type="GO" id="GO:0005829">
    <property type="term" value="C:cytosol"/>
    <property type="evidence" value="ECO:0007669"/>
    <property type="project" value="TreeGrafter"/>
</dbReference>
<dbReference type="EMBL" id="FCOR01000004">
    <property type="protein sequence ID" value="CVK15960.1"/>
    <property type="molecule type" value="Genomic_DNA"/>
</dbReference>
<organism evidence="6 7">
    <name type="scientific">Apibacter mensalis</name>
    <dbReference type="NCBI Taxonomy" id="1586267"/>
    <lineage>
        <taxon>Bacteria</taxon>
        <taxon>Pseudomonadati</taxon>
        <taxon>Bacteroidota</taxon>
        <taxon>Flavobacteriia</taxon>
        <taxon>Flavobacteriales</taxon>
        <taxon>Weeksellaceae</taxon>
        <taxon>Apibacter</taxon>
    </lineage>
</organism>
<dbReference type="InterPro" id="IPR018490">
    <property type="entry name" value="cNMP-bd_dom_sf"/>
</dbReference>
<dbReference type="GO" id="GO:0003700">
    <property type="term" value="F:DNA-binding transcription factor activity"/>
    <property type="evidence" value="ECO:0007669"/>
    <property type="project" value="TreeGrafter"/>
</dbReference>
<dbReference type="GO" id="GO:0016301">
    <property type="term" value="F:kinase activity"/>
    <property type="evidence" value="ECO:0007669"/>
    <property type="project" value="UniProtKB-KW"/>
</dbReference>
<protein>
    <submittedName>
        <fullName evidence="6">cAMP-binding domain of CRP or a regulatory subunit of cAMP-dependent protein kinases</fullName>
    </submittedName>
</protein>
<evidence type="ECO:0000313" key="6">
    <source>
        <dbReference type="EMBL" id="CVK15960.1"/>
    </source>
</evidence>
<dbReference type="InterPro" id="IPR050397">
    <property type="entry name" value="Env_Response_Regulators"/>
</dbReference>
<dbReference type="STRING" id="1586267.GCA_001418685_00797"/>
<proteinExistence type="predicted"/>
<dbReference type="Proteomes" id="UP000182761">
    <property type="component" value="Unassembled WGS sequence"/>
</dbReference>
<dbReference type="PANTHER" id="PTHR24567:SF26">
    <property type="entry name" value="REGULATORY PROTEIN YEIL"/>
    <property type="match status" value="1"/>
</dbReference>
<reference evidence="6 7" key="1">
    <citation type="submission" date="2016-01" db="EMBL/GenBank/DDBJ databases">
        <authorList>
            <person name="McClelland M."/>
            <person name="Jain A."/>
            <person name="Saraogi P."/>
            <person name="Mendelson R."/>
            <person name="Westerman R."/>
            <person name="SanMiguel P."/>
            <person name="Csonka L."/>
        </authorList>
    </citation>
    <scope>NUCLEOTIDE SEQUENCE [LARGE SCALE GENOMIC DNA]</scope>
    <source>
        <strain evidence="6 7">R-53146</strain>
    </source>
</reference>
<keyword evidence="1" id="KW-0805">Transcription regulation</keyword>
<dbReference type="SMART" id="SM00419">
    <property type="entry name" value="HTH_CRP"/>
    <property type="match status" value="1"/>
</dbReference>
<dbReference type="Gene3D" id="1.10.10.10">
    <property type="entry name" value="Winged helix-like DNA-binding domain superfamily/Winged helix DNA-binding domain"/>
    <property type="match status" value="1"/>
</dbReference>
<keyword evidence="7" id="KW-1185">Reference proteome</keyword>
<dbReference type="GO" id="GO:0003677">
    <property type="term" value="F:DNA binding"/>
    <property type="evidence" value="ECO:0007669"/>
    <property type="project" value="UniProtKB-KW"/>
</dbReference>
<dbReference type="InterPro" id="IPR012318">
    <property type="entry name" value="HTH_CRP"/>
</dbReference>
<gene>
    <name evidence="6" type="ORF">Ga0061079_10478</name>
</gene>
<dbReference type="SUPFAM" id="SSF46785">
    <property type="entry name" value="Winged helix' DNA-binding domain"/>
    <property type="match status" value="1"/>
</dbReference>
<dbReference type="InterPro" id="IPR036388">
    <property type="entry name" value="WH-like_DNA-bd_sf"/>
</dbReference>
<evidence type="ECO:0000259" key="5">
    <source>
        <dbReference type="PROSITE" id="PS51063"/>
    </source>
</evidence>
<dbReference type="SUPFAM" id="SSF51206">
    <property type="entry name" value="cAMP-binding domain-like"/>
    <property type="match status" value="1"/>
</dbReference>
<dbReference type="PROSITE" id="PS51063">
    <property type="entry name" value="HTH_CRP_2"/>
    <property type="match status" value="1"/>
</dbReference>
<dbReference type="CDD" id="cd00038">
    <property type="entry name" value="CAP_ED"/>
    <property type="match status" value="1"/>
</dbReference>
<keyword evidence="3" id="KW-0804">Transcription</keyword>